<evidence type="ECO:0000313" key="14">
    <source>
        <dbReference type="RefSeq" id="XP_071908415.1"/>
    </source>
</evidence>
<keyword evidence="8 11" id="KW-0472">Membrane</keyword>
<evidence type="ECO:0000256" key="1">
    <source>
        <dbReference type="ARBA" id="ARBA00004477"/>
    </source>
</evidence>
<feature type="domain" description="CAAX prenyl protease 2/Lysostaphin resistance protein A-like" evidence="12">
    <location>
        <begin position="170"/>
        <end position="275"/>
    </location>
</feature>
<proteinExistence type="inferred from homology"/>
<evidence type="ECO:0000256" key="4">
    <source>
        <dbReference type="ARBA" id="ARBA00022692"/>
    </source>
</evidence>
<protein>
    <recommendedName>
        <fullName evidence="10">intramembrane prenyl-peptidase Rce1</fullName>
        <ecNumber evidence="10">3.4.26.1</ecNumber>
    </recommendedName>
</protein>
<keyword evidence="7 11" id="KW-1133">Transmembrane helix</keyword>
<evidence type="ECO:0000256" key="9">
    <source>
        <dbReference type="ARBA" id="ARBA00047280"/>
    </source>
</evidence>
<feature type="transmembrane region" description="Helical" evidence="11">
    <location>
        <begin position="68"/>
        <end position="86"/>
    </location>
</feature>
<evidence type="ECO:0000259" key="12">
    <source>
        <dbReference type="Pfam" id="PF02517"/>
    </source>
</evidence>
<dbReference type="PANTHER" id="PTHR13046">
    <property type="entry name" value="PROTEASE U48 CAAX PRENYL PROTEASE RCE1"/>
    <property type="match status" value="1"/>
</dbReference>
<reference evidence="14" key="1">
    <citation type="submission" date="2025-08" db="UniProtKB">
        <authorList>
            <consortium name="RefSeq"/>
        </authorList>
    </citation>
    <scope>IDENTIFICATION</scope>
    <source>
        <tissue evidence="14">Leaves</tissue>
    </source>
</reference>
<dbReference type="PANTHER" id="PTHR13046:SF0">
    <property type="entry name" value="CAAX PRENYL PROTEASE 2"/>
    <property type="match status" value="1"/>
</dbReference>
<dbReference type="EC" id="3.4.26.1" evidence="10"/>
<accession>A0ABM4UMA2</accession>
<dbReference type="RefSeq" id="XP_071908415.1">
    <property type="nucleotide sequence ID" value="XM_072052314.1"/>
</dbReference>
<comment type="subcellular location">
    <subcellularLocation>
        <location evidence="1">Endoplasmic reticulum membrane</location>
        <topology evidence="1">Multi-pass membrane protein</topology>
    </subcellularLocation>
</comment>
<feature type="transmembrane region" description="Helical" evidence="11">
    <location>
        <begin position="193"/>
        <end position="214"/>
    </location>
</feature>
<feature type="transmembrane region" description="Helical" evidence="11">
    <location>
        <begin position="25"/>
        <end position="47"/>
    </location>
</feature>
<feature type="transmembrane region" description="Helical" evidence="11">
    <location>
        <begin position="106"/>
        <end position="126"/>
    </location>
</feature>
<evidence type="ECO:0000256" key="2">
    <source>
        <dbReference type="ARBA" id="ARBA00006897"/>
    </source>
</evidence>
<dbReference type="GO" id="GO:0006508">
    <property type="term" value="P:proteolysis"/>
    <property type="evidence" value="ECO:0007669"/>
    <property type="project" value="UniProtKB-KW"/>
</dbReference>
<evidence type="ECO:0000313" key="13">
    <source>
        <dbReference type="Proteomes" id="UP001652660"/>
    </source>
</evidence>
<evidence type="ECO:0000256" key="10">
    <source>
        <dbReference type="ARBA" id="ARBA00049729"/>
    </source>
</evidence>
<feature type="transmembrane region" description="Helical" evidence="11">
    <location>
        <begin position="234"/>
        <end position="255"/>
    </location>
</feature>
<dbReference type="InterPro" id="IPR003675">
    <property type="entry name" value="Rce1/LyrA-like_dom"/>
</dbReference>
<evidence type="ECO:0000256" key="6">
    <source>
        <dbReference type="ARBA" id="ARBA00022824"/>
    </source>
</evidence>
<dbReference type="GeneID" id="113691489"/>
<dbReference type="GO" id="GO:0008233">
    <property type="term" value="F:peptidase activity"/>
    <property type="evidence" value="ECO:0007669"/>
    <property type="project" value="UniProtKB-KW"/>
</dbReference>
<organism evidence="13 14">
    <name type="scientific">Coffea arabica</name>
    <name type="common">Arabian coffee</name>
    <dbReference type="NCBI Taxonomy" id="13443"/>
    <lineage>
        <taxon>Eukaryota</taxon>
        <taxon>Viridiplantae</taxon>
        <taxon>Streptophyta</taxon>
        <taxon>Embryophyta</taxon>
        <taxon>Tracheophyta</taxon>
        <taxon>Spermatophyta</taxon>
        <taxon>Magnoliopsida</taxon>
        <taxon>eudicotyledons</taxon>
        <taxon>Gunneridae</taxon>
        <taxon>Pentapetalae</taxon>
        <taxon>asterids</taxon>
        <taxon>lamiids</taxon>
        <taxon>Gentianales</taxon>
        <taxon>Rubiaceae</taxon>
        <taxon>Ixoroideae</taxon>
        <taxon>Gardenieae complex</taxon>
        <taxon>Bertiereae - Coffeeae clade</taxon>
        <taxon>Coffeeae</taxon>
        <taxon>Coffea</taxon>
    </lineage>
</organism>
<evidence type="ECO:0000256" key="7">
    <source>
        <dbReference type="ARBA" id="ARBA00022989"/>
    </source>
</evidence>
<comment type="similarity">
    <text evidence="2">Belongs to the peptidase U48 family.</text>
</comment>
<keyword evidence="6" id="KW-0256">Endoplasmic reticulum</keyword>
<gene>
    <name evidence="14" type="primary">LOC113691489</name>
</gene>
<comment type="catalytic activity">
    <reaction evidence="9">
        <text>Hydrolyzes the peptide bond -P2-(S-farnesyl or geranylgeranyl)C-P1'-P2'-P3'-COOH where P1' and P2' are amino acids with aliphatic sidechains and P3' is any C-terminal residue.</text>
        <dbReference type="EC" id="3.4.26.1"/>
    </reaction>
</comment>
<keyword evidence="4 11" id="KW-0812">Transmembrane</keyword>
<evidence type="ECO:0000256" key="3">
    <source>
        <dbReference type="ARBA" id="ARBA00022670"/>
    </source>
</evidence>
<evidence type="ECO:0000256" key="5">
    <source>
        <dbReference type="ARBA" id="ARBA00022801"/>
    </source>
</evidence>
<name>A0ABM4UMA2_COFAR</name>
<dbReference type="Proteomes" id="UP001652660">
    <property type="component" value="Chromosome 6c"/>
</dbReference>
<evidence type="ECO:0000256" key="8">
    <source>
        <dbReference type="ARBA" id="ARBA00023136"/>
    </source>
</evidence>
<evidence type="ECO:0000256" key="11">
    <source>
        <dbReference type="SAM" id="Phobius"/>
    </source>
</evidence>
<dbReference type="Pfam" id="PF02517">
    <property type="entry name" value="Rce1-like"/>
    <property type="match status" value="1"/>
</dbReference>
<dbReference type="InterPro" id="IPR039731">
    <property type="entry name" value="Rce1"/>
</dbReference>
<keyword evidence="5" id="KW-0378">Hydrolase</keyword>
<keyword evidence="3 14" id="KW-0645">Protease</keyword>
<keyword evidence="13" id="KW-1185">Reference proteome</keyword>
<sequence length="329" mass="36873">MMGTAISVERQEEEQEQVVVGGGGLSATVAVMGCAAMAVFYVAILYAPTLILRLPPPASYKSFMIRRFICAAISSLVSIFASALILPLRWHVPDVSSAFGIRFDHLWQALILPLSLTSLMYAGSFVQKCLHLLDSWEQHRNYGRNVTIEWISKVQDKCIDLMLTMPSNISVWRNYIVAPITEELVFRACMVPLLLCGGFSTYTVVFLGPIFFSLAHLNHILEYYFQKNRSLVKASMAAGFQLGYTVIFGSYASFLFVRTGHLIAPLVAHIFCNYMGLPTTFSRRAGVASLAFIAGSLVFFWLLFPLTSPHLYNDRMHSCKCWHGYCTWS</sequence>
<feature type="transmembrane region" description="Helical" evidence="11">
    <location>
        <begin position="287"/>
        <end position="306"/>
    </location>
</feature>